<accession>A0A378MBU2</accession>
<dbReference type="Gene3D" id="3.40.190.10">
    <property type="entry name" value="Periplasmic binding protein-like II"/>
    <property type="match status" value="2"/>
</dbReference>
<feature type="domain" description="Solute-binding protein family 3/N-terminal" evidence="2">
    <location>
        <begin position="37"/>
        <end position="265"/>
    </location>
</feature>
<organism evidence="3 4">
    <name type="scientific">Listeria grayi</name>
    <name type="common">Listeria murrayi</name>
    <dbReference type="NCBI Taxonomy" id="1641"/>
    <lineage>
        <taxon>Bacteria</taxon>
        <taxon>Bacillati</taxon>
        <taxon>Bacillota</taxon>
        <taxon>Bacilli</taxon>
        <taxon>Bacillales</taxon>
        <taxon>Listeriaceae</taxon>
        <taxon>Listeria</taxon>
    </lineage>
</organism>
<dbReference type="PROSITE" id="PS51257">
    <property type="entry name" value="PROKAR_LIPOPROTEIN"/>
    <property type="match status" value="1"/>
</dbReference>
<dbReference type="SMART" id="SM00062">
    <property type="entry name" value="PBPb"/>
    <property type="match status" value="1"/>
</dbReference>
<name>A0A378MBU2_LISGR</name>
<sequence length="273" mass="31384">MKRKYYLLLILTLLAVLLSACRIAGSDRWTAIKKEKEIVVGLDDTFVPMGFRDKKDKIIGFDVDLAKAVFKEYGIKVKFQPIDWTLKETELKNESIDLIWNGYTVNKERAEKVAFSQPYMKNEQVLVTLKKNNIRFFAGMKGKLLGAQNGASALDDMAKQPEVLTNIIKNKQPELYDSFNDAFIDLNNNRIDGLIIDNVYARYIIAKQKNRADYRITTGGFKPADFAVGMRKTDKTLKKKVNQAFDKLYKEGKMQQISKKWFGKDEISKQPEN</sequence>
<reference evidence="3 4" key="1">
    <citation type="submission" date="2018-06" db="EMBL/GenBank/DDBJ databases">
        <authorList>
            <consortium name="Pathogen Informatics"/>
            <person name="Doyle S."/>
        </authorList>
    </citation>
    <scope>NUCLEOTIDE SEQUENCE [LARGE SCALE GENOMIC DNA]</scope>
    <source>
        <strain evidence="4">NCTC 10815</strain>
    </source>
</reference>
<dbReference type="InterPro" id="IPR001638">
    <property type="entry name" value="Solute-binding_3/MltF_N"/>
</dbReference>
<gene>
    <name evidence="3" type="primary">artJ</name>
    <name evidence="3" type="ORF">NCTC10815_00229</name>
</gene>
<dbReference type="Pfam" id="PF00497">
    <property type="entry name" value="SBP_bac_3"/>
    <property type="match status" value="1"/>
</dbReference>
<dbReference type="AlphaFoldDB" id="A0A378MBU2"/>
<dbReference type="EMBL" id="UGPG01000001">
    <property type="protein sequence ID" value="STY42976.1"/>
    <property type="molecule type" value="Genomic_DNA"/>
</dbReference>
<proteinExistence type="predicted"/>
<dbReference type="PANTHER" id="PTHR35936:SF34">
    <property type="entry name" value="ABC TRANSPORTER EXTRACELLULAR-BINDING PROTEIN YCKB-RELATED"/>
    <property type="match status" value="1"/>
</dbReference>
<evidence type="ECO:0000256" key="1">
    <source>
        <dbReference type="ARBA" id="ARBA00022729"/>
    </source>
</evidence>
<dbReference type="CDD" id="cd00996">
    <property type="entry name" value="PBP2_AatB_like"/>
    <property type="match status" value="1"/>
</dbReference>
<protein>
    <submittedName>
        <fullName evidence="3">ABC transporter arginine-binding protein 1</fullName>
    </submittedName>
</protein>
<dbReference type="PANTHER" id="PTHR35936">
    <property type="entry name" value="MEMBRANE-BOUND LYTIC MUREIN TRANSGLYCOSYLASE F"/>
    <property type="match status" value="1"/>
</dbReference>
<dbReference type="RefSeq" id="WP_115345524.1">
    <property type="nucleotide sequence ID" value="NZ_UGPG01000001.1"/>
</dbReference>
<evidence type="ECO:0000259" key="2">
    <source>
        <dbReference type="SMART" id="SM00062"/>
    </source>
</evidence>
<evidence type="ECO:0000313" key="4">
    <source>
        <dbReference type="Proteomes" id="UP000254879"/>
    </source>
</evidence>
<evidence type="ECO:0000313" key="3">
    <source>
        <dbReference type="EMBL" id="STY42976.1"/>
    </source>
</evidence>
<keyword evidence="1" id="KW-0732">Signal</keyword>
<dbReference type="SUPFAM" id="SSF53850">
    <property type="entry name" value="Periplasmic binding protein-like II"/>
    <property type="match status" value="1"/>
</dbReference>
<dbReference type="Proteomes" id="UP000254879">
    <property type="component" value="Unassembled WGS sequence"/>
</dbReference>